<evidence type="ECO:0000256" key="1">
    <source>
        <dbReference type="SAM" id="MobiDB-lite"/>
    </source>
</evidence>
<evidence type="ECO:0000313" key="3">
    <source>
        <dbReference type="Proteomes" id="UP000037904"/>
    </source>
</evidence>
<name>A0A0M9F4D1_FUSLA</name>
<proteinExistence type="predicted"/>
<feature type="region of interest" description="Disordered" evidence="1">
    <location>
        <begin position="1"/>
        <end position="20"/>
    </location>
</feature>
<feature type="compositionally biased region" description="Basic and acidic residues" evidence="1">
    <location>
        <begin position="1"/>
        <end position="11"/>
    </location>
</feature>
<organism evidence="2 3">
    <name type="scientific">Fusarium langsethiae</name>
    <dbReference type="NCBI Taxonomy" id="179993"/>
    <lineage>
        <taxon>Eukaryota</taxon>
        <taxon>Fungi</taxon>
        <taxon>Dikarya</taxon>
        <taxon>Ascomycota</taxon>
        <taxon>Pezizomycotina</taxon>
        <taxon>Sordariomycetes</taxon>
        <taxon>Hypocreomycetidae</taxon>
        <taxon>Hypocreales</taxon>
        <taxon>Nectriaceae</taxon>
        <taxon>Fusarium</taxon>
    </lineage>
</organism>
<keyword evidence="3" id="KW-1185">Reference proteome</keyword>
<dbReference type="EMBL" id="JXCE01000011">
    <property type="protein sequence ID" value="KPA45690.1"/>
    <property type="molecule type" value="Genomic_DNA"/>
</dbReference>
<evidence type="ECO:0000313" key="2">
    <source>
        <dbReference type="EMBL" id="KPA45690.1"/>
    </source>
</evidence>
<gene>
    <name evidence="2" type="ORF">FLAG1_01416</name>
</gene>
<dbReference type="Proteomes" id="UP000037904">
    <property type="component" value="Unassembled WGS sequence"/>
</dbReference>
<reference evidence="2 3" key="1">
    <citation type="submission" date="2015-04" db="EMBL/GenBank/DDBJ databases">
        <title>The draft genome sequence of Fusarium langsethiae, a T-2/HT-2 mycotoxin producer.</title>
        <authorList>
            <person name="Lysoe E."/>
            <person name="Divon H.H."/>
            <person name="Terzi V."/>
            <person name="Orru L."/>
            <person name="Lamontanara A."/>
            <person name="Kolseth A.-K."/>
            <person name="Frandsen R.J."/>
            <person name="Nielsen K."/>
            <person name="Thrane U."/>
        </authorList>
    </citation>
    <scope>NUCLEOTIDE SEQUENCE [LARGE SCALE GENOMIC DNA]</scope>
    <source>
        <strain evidence="2 3">Fl201059</strain>
    </source>
</reference>
<accession>A0A0M9F4D1</accession>
<protein>
    <submittedName>
        <fullName evidence="2">Uncharacterized protein</fullName>
    </submittedName>
</protein>
<dbReference type="AlphaFoldDB" id="A0A0M9F4D1"/>
<sequence>MVNPRDDRSPSEEINLDQLSLSETAHTNNLRTITPFDKNLYQALSTFNDLEKLREDIKQQHANKSYEYEAGLSDFVSKTINTLDKLIVDIDVNAPEIEEEERLRSFDHHTGLSSHH</sequence>
<comment type="caution">
    <text evidence="2">The sequence shown here is derived from an EMBL/GenBank/DDBJ whole genome shotgun (WGS) entry which is preliminary data.</text>
</comment>